<protein>
    <submittedName>
        <fullName evidence="2">Uncharacterized protein</fullName>
    </submittedName>
</protein>
<name>D4VK79_9BACE</name>
<accession>D4VK79</accession>
<comment type="caution">
    <text evidence="2">The sequence shown here is derived from an EMBL/GenBank/DDBJ whole genome shotgun (WGS) entry which is preliminary data.</text>
</comment>
<proteinExistence type="predicted"/>
<evidence type="ECO:0000313" key="3">
    <source>
        <dbReference type="Proteomes" id="UP000019380"/>
    </source>
</evidence>
<dbReference type="EMBL" id="CBXG010000016">
    <property type="protein sequence ID" value="CDM03784.1"/>
    <property type="molecule type" value="Genomic_DNA"/>
</dbReference>
<dbReference type="EMBL" id="CBXG010000046">
    <property type="protein sequence ID" value="CDM06647.1"/>
    <property type="molecule type" value="Genomic_DNA"/>
</dbReference>
<reference evidence="2 3" key="1">
    <citation type="submission" date="2013-12" db="EMBL/GenBank/DDBJ databases">
        <title>Improved hybrid genome assemblies of Bacteroides xylanisolvens SD CC 1b and Bacteroides xylanisolvens SD CC 2a using Illumina and 454 Sequencing.</title>
        <authorList>
            <person name="Ramaraj T."/>
            <person name="Sundararajan A."/>
            <person name="Mudge J."/>
            <person name="Schilkey F.D."/>
            <person name="Delvecchio V."/>
            <person name="Donlon M."/>
            <person name="Ziemer C."/>
        </authorList>
    </citation>
    <scope>NUCLEOTIDE SEQUENCE [LARGE SCALE GENOMIC DNA]</scope>
</reference>
<gene>
    <name evidence="1" type="ORF">BN890_13510</name>
    <name evidence="2" type="ORF">BN890_42500</name>
</gene>
<evidence type="ECO:0000313" key="2">
    <source>
        <dbReference type="EMBL" id="CDM06647.1"/>
    </source>
</evidence>
<dbReference type="Proteomes" id="UP000019380">
    <property type="component" value="Unassembled WGS sequence"/>
</dbReference>
<sequence length="41" mass="4722">MYQNSPFIEITLATTFCGEGDFYMRVSTQPLILSDKKLYSI</sequence>
<dbReference type="AlphaFoldDB" id="D4VK79"/>
<evidence type="ECO:0000313" key="1">
    <source>
        <dbReference type="EMBL" id="CDM03784.1"/>
    </source>
</evidence>
<organism evidence="2 3">
    <name type="scientific">Bacteroides xylanisolvens SD CC 1b</name>
    <dbReference type="NCBI Taxonomy" id="702447"/>
    <lineage>
        <taxon>Bacteria</taxon>
        <taxon>Pseudomonadati</taxon>
        <taxon>Bacteroidota</taxon>
        <taxon>Bacteroidia</taxon>
        <taxon>Bacteroidales</taxon>
        <taxon>Bacteroidaceae</taxon>
        <taxon>Bacteroides</taxon>
    </lineage>
</organism>